<evidence type="ECO:0000256" key="5">
    <source>
        <dbReference type="SAM" id="MobiDB-lite"/>
    </source>
</evidence>
<evidence type="ECO:0000313" key="8">
    <source>
        <dbReference type="EMBL" id="CAE7856353.1"/>
    </source>
</evidence>
<dbReference type="PROSITE" id="PS51375">
    <property type="entry name" value="PPR"/>
    <property type="match status" value="4"/>
</dbReference>
<feature type="compositionally biased region" description="Polar residues" evidence="5">
    <location>
        <begin position="3918"/>
        <end position="3939"/>
    </location>
</feature>
<feature type="compositionally biased region" description="Gly residues" evidence="5">
    <location>
        <begin position="3164"/>
        <end position="3176"/>
    </location>
</feature>
<dbReference type="OrthoDB" id="418060at2759"/>
<keyword evidence="6" id="KW-1133">Transmembrane helix</keyword>
<evidence type="ECO:0000256" key="4">
    <source>
        <dbReference type="PROSITE-ProRule" id="PRU00708"/>
    </source>
</evidence>
<dbReference type="InterPro" id="IPR009050">
    <property type="entry name" value="Globin-like_sf"/>
</dbReference>
<dbReference type="SUPFAM" id="SSF46458">
    <property type="entry name" value="Globin-like"/>
    <property type="match status" value="4"/>
</dbReference>
<dbReference type="InterPro" id="IPR002885">
    <property type="entry name" value="PPR_rpt"/>
</dbReference>
<keyword evidence="6" id="KW-0812">Transmembrane</keyword>
<feature type="compositionally biased region" description="Acidic residues" evidence="5">
    <location>
        <begin position="2090"/>
        <end position="2105"/>
    </location>
</feature>
<dbReference type="Pfam" id="PF01535">
    <property type="entry name" value="PPR"/>
    <property type="match status" value="2"/>
</dbReference>
<dbReference type="NCBIfam" id="TIGR00756">
    <property type="entry name" value="PPR"/>
    <property type="match status" value="1"/>
</dbReference>
<feature type="transmembrane region" description="Helical" evidence="6">
    <location>
        <begin position="2896"/>
        <end position="2917"/>
    </location>
</feature>
<keyword evidence="6" id="KW-0472">Membrane</keyword>
<dbReference type="InterPro" id="IPR011990">
    <property type="entry name" value="TPR-like_helical_dom_sf"/>
</dbReference>
<dbReference type="Gene3D" id="1.25.40.10">
    <property type="entry name" value="Tetratricopeptide repeat domain"/>
    <property type="match status" value="3"/>
</dbReference>
<evidence type="ECO:0000259" key="7">
    <source>
        <dbReference type="PROSITE" id="PS01033"/>
    </source>
</evidence>
<feature type="region of interest" description="Disordered" evidence="5">
    <location>
        <begin position="3156"/>
        <end position="3193"/>
    </location>
</feature>
<feature type="transmembrane region" description="Helical" evidence="6">
    <location>
        <begin position="1777"/>
        <end position="1795"/>
    </location>
</feature>
<dbReference type="Gene3D" id="1.10.490.10">
    <property type="entry name" value="Globins"/>
    <property type="match status" value="3"/>
</dbReference>
<keyword evidence="2" id="KW-0547">Nucleotide-binding</keyword>
<keyword evidence="3" id="KW-0067">ATP-binding</keyword>
<comment type="caution">
    <text evidence="8">The sequence shown here is derived from an EMBL/GenBank/DDBJ whole genome shotgun (WGS) entry which is preliminary data.</text>
</comment>
<dbReference type="EMBL" id="CAJNJA010055697">
    <property type="protein sequence ID" value="CAE7856353.1"/>
    <property type="molecule type" value="Genomic_DNA"/>
</dbReference>
<feature type="region of interest" description="Disordered" evidence="5">
    <location>
        <begin position="2285"/>
        <end position="2352"/>
    </location>
</feature>
<feature type="region of interest" description="Disordered" evidence="5">
    <location>
        <begin position="3916"/>
        <end position="3941"/>
    </location>
</feature>
<feature type="transmembrane region" description="Helical" evidence="6">
    <location>
        <begin position="1924"/>
        <end position="1946"/>
    </location>
</feature>
<feature type="transmembrane region" description="Helical" evidence="6">
    <location>
        <begin position="2801"/>
        <end position="2820"/>
    </location>
</feature>
<feature type="compositionally biased region" description="Low complexity" evidence="5">
    <location>
        <begin position="2318"/>
        <end position="2329"/>
    </location>
</feature>
<evidence type="ECO:0000313" key="9">
    <source>
        <dbReference type="Proteomes" id="UP000601435"/>
    </source>
</evidence>
<feature type="region of interest" description="Disordered" evidence="5">
    <location>
        <begin position="2065"/>
        <end position="2105"/>
    </location>
</feature>
<dbReference type="Pfam" id="PF13718">
    <property type="entry name" value="GNAT_acetyltr_2"/>
    <property type="match status" value="1"/>
</dbReference>
<feature type="region of interest" description="Disordered" evidence="5">
    <location>
        <begin position="981"/>
        <end position="1028"/>
    </location>
</feature>
<dbReference type="Gene3D" id="3.40.630.30">
    <property type="match status" value="1"/>
</dbReference>
<dbReference type="Pfam" id="PF13812">
    <property type="entry name" value="PPR_3"/>
    <property type="match status" value="1"/>
</dbReference>
<feature type="repeat" description="PPR" evidence="4">
    <location>
        <begin position="3547"/>
        <end position="3581"/>
    </location>
</feature>
<feature type="compositionally biased region" description="Polar residues" evidence="5">
    <location>
        <begin position="2335"/>
        <end position="2344"/>
    </location>
</feature>
<dbReference type="InterPro" id="IPR012292">
    <property type="entry name" value="Globin/Proto"/>
</dbReference>
<dbReference type="Gene3D" id="3.40.50.300">
    <property type="entry name" value="P-loop containing nucleotide triphosphate hydrolases"/>
    <property type="match status" value="1"/>
</dbReference>
<dbReference type="InterPro" id="IPR044399">
    <property type="entry name" value="Mb-like_M"/>
</dbReference>
<proteinExistence type="predicted"/>
<protein>
    <submittedName>
        <fullName evidence="8">KRE33 protein</fullName>
    </submittedName>
</protein>
<dbReference type="SMART" id="SM00248">
    <property type="entry name" value="ANK"/>
    <property type="match status" value="3"/>
</dbReference>
<dbReference type="InterPro" id="IPR002110">
    <property type="entry name" value="Ankyrin_rpt"/>
</dbReference>
<dbReference type="PROSITE" id="PS01033">
    <property type="entry name" value="GLOBIN"/>
    <property type="match status" value="1"/>
</dbReference>
<feature type="transmembrane region" description="Helical" evidence="6">
    <location>
        <begin position="1728"/>
        <end position="1747"/>
    </location>
</feature>
<dbReference type="GO" id="GO:0016747">
    <property type="term" value="F:acyltransferase activity, transferring groups other than amino-acyl groups"/>
    <property type="evidence" value="ECO:0007669"/>
    <property type="project" value="InterPro"/>
</dbReference>
<feature type="transmembrane region" description="Helical" evidence="6">
    <location>
        <begin position="1862"/>
        <end position="1883"/>
    </location>
</feature>
<feature type="non-terminal residue" evidence="8">
    <location>
        <position position="3967"/>
    </location>
</feature>
<keyword evidence="9" id="KW-1185">Reference proteome</keyword>
<dbReference type="PANTHER" id="PTHR47447">
    <property type="entry name" value="OS03G0856100 PROTEIN"/>
    <property type="match status" value="1"/>
</dbReference>
<dbReference type="InterPro" id="IPR000182">
    <property type="entry name" value="GNAT_dom"/>
</dbReference>
<feature type="repeat" description="PPR" evidence="4">
    <location>
        <begin position="3371"/>
        <end position="3405"/>
    </location>
</feature>
<evidence type="ECO:0000256" key="1">
    <source>
        <dbReference type="ARBA" id="ARBA00022737"/>
    </source>
</evidence>
<organism evidence="8 9">
    <name type="scientific">Symbiodinium necroappetens</name>
    <dbReference type="NCBI Taxonomy" id="1628268"/>
    <lineage>
        <taxon>Eukaryota</taxon>
        <taxon>Sar</taxon>
        <taxon>Alveolata</taxon>
        <taxon>Dinophyceae</taxon>
        <taxon>Suessiales</taxon>
        <taxon>Symbiodiniaceae</taxon>
        <taxon>Symbiodinium</taxon>
    </lineage>
</organism>
<gene>
    <name evidence="8" type="primary">KRE33</name>
    <name evidence="8" type="ORF">SNEC2469_LOCUS26896</name>
</gene>
<dbReference type="InterPro" id="IPR007807">
    <property type="entry name" value="TcmA/NAT10_helicase"/>
</dbReference>
<feature type="transmembrane region" description="Helical" evidence="6">
    <location>
        <begin position="2853"/>
        <end position="2875"/>
    </location>
</feature>
<feature type="transmembrane region" description="Helical" evidence="6">
    <location>
        <begin position="2770"/>
        <end position="2789"/>
    </location>
</feature>
<name>A0A813A7E7_9DINO</name>
<dbReference type="Pfam" id="PF00042">
    <property type="entry name" value="Globin"/>
    <property type="match status" value="1"/>
</dbReference>
<dbReference type="InterPro" id="IPR027417">
    <property type="entry name" value="P-loop_NTPase"/>
</dbReference>
<evidence type="ECO:0000256" key="6">
    <source>
        <dbReference type="SAM" id="Phobius"/>
    </source>
</evidence>
<dbReference type="CDD" id="cd01040">
    <property type="entry name" value="Mb-like"/>
    <property type="match status" value="4"/>
</dbReference>
<feature type="repeat" description="PPR" evidence="4">
    <location>
        <begin position="3266"/>
        <end position="3300"/>
    </location>
</feature>
<dbReference type="GO" id="GO:0020037">
    <property type="term" value="F:heme binding"/>
    <property type="evidence" value="ECO:0007669"/>
    <property type="project" value="InterPro"/>
</dbReference>
<feature type="transmembrane region" description="Helical" evidence="6">
    <location>
        <begin position="1698"/>
        <end position="1716"/>
    </location>
</feature>
<dbReference type="GO" id="GO:0019825">
    <property type="term" value="F:oxygen binding"/>
    <property type="evidence" value="ECO:0007669"/>
    <property type="project" value="InterPro"/>
</dbReference>
<feature type="transmembrane region" description="Helical" evidence="6">
    <location>
        <begin position="2937"/>
        <end position="2957"/>
    </location>
</feature>
<dbReference type="InterPro" id="IPR000971">
    <property type="entry name" value="Globin"/>
</dbReference>
<feature type="transmembrane region" description="Helical" evidence="6">
    <location>
        <begin position="2995"/>
        <end position="3017"/>
    </location>
</feature>
<accession>A0A813A7E7</accession>
<keyword evidence="1" id="KW-0677">Repeat</keyword>
<evidence type="ECO:0000256" key="2">
    <source>
        <dbReference type="ARBA" id="ARBA00022741"/>
    </source>
</evidence>
<dbReference type="Pfam" id="PF05127">
    <property type="entry name" value="NAT10_TcmA_helicase"/>
    <property type="match status" value="1"/>
</dbReference>
<dbReference type="PANTHER" id="PTHR47447:SF17">
    <property type="entry name" value="OS12G0638900 PROTEIN"/>
    <property type="match status" value="1"/>
</dbReference>
<dbReference type="Proteomes" id="UP000601435">
    <property type="component" value="Unassembled WGS sequence"/>
</dbReference>
<feature type="transmembrane region" description="Helical" evidence="6">
    <location>
        <begin position="1832"/>
        <end position="1855"/>
    </location>
</feature>
<evidence type="ECO:0000256" key="3">
    <source>
        <dbReference type="ARBA" id="ARBA00022840"/>
    </source>
</evidence>
<reference evidence="8" key="1">
    <citation type="submission" date="2021-02" db="EMBL/GenBank/DDBJ databases">
        <authorList>
            <person name="Dougan E. K."/>
            <person name="Rhodes N."/>
            <person name="Thang M."/>
            <person name="Chan C."/>
        </authorList>
    </citation>
    <scope>NUCLEOTIDE SEQUENCE</scope>
</reference>
<feature type="repeat" description="PPR" evidence="4">
    <location>
        <begin position="3336"/>
        <end position="3370"/>
    </location>
</feature>
<feature type="domain" description="Globin" evidence="7">
    <location>
        <begin position="2130"/>
        <end position="2248"/>
    </location>
</feature>
<sequence>DLAPPEVDLTTWAFGQVQKSSCLGQSFHAVILFDLEEIMPETLWAAIEAVCGGGIVCFVMPEASSVSRHGFCPRLMAALHGEAGCWHGDAHLNVLRPGSLKSNPSSIAVAEDLERSDLVPGADDMLELGALQALACTADQRYALRTALKALIDGKEHPQVVVSGRRGRGKSTIVGLIIAGVIARSSFTSVIVAAPCPDNVSELLLSCRRGLEALGIGCIALGAHGFCAHGRVDSGCEAVQVVVVRAENAHPLLSAFSAMGHRVLLVMDEVASVPITMWKSLASASVEAMILAGTTSSCEGTGCAIEWKVLLDGSTSKGLKQVRLVLEEPVRYGRGCPVEALLDSLLFLGAGADIPLHDIETCCDPRDARLWALDCPAMVAGHGEFATAVSALLQTHYRTSASDVTNMLVQEYMRAMVLVPSEAPGPGQQRRPLVVLVCILEAPELLPDDRGSSRVSRSHLTTFALEQDFPEFSLGRVRGLRVARIVCDPRLRGRGFGSEALQQLLIHLNSPSVPEASCVEDEASSFLRPLNLPCCAWLGASFGLTAPLLRFWSRLGFQPIALSPALNPQTGEVSVVMLRPLHGAGASLEARLASIPLEFKRRLVQRLPAVDRSVPVSLLAAVLSLNKPNTAQTLRLAACDLSQLQRLLQSRDPLPGLAHSGELLRHLCEAYFLGYLTPLQLQREDEGLLVAFGRLSRDPASEVDLTANLAALAAKRIAGEVAKTLGEGLGKEVKVCLRKTDHDGQEWCAWLPAIQHTRSGPTVFKSAGSDVDMLLQLSTSWRYPVEAECGELVVRGGLCKTWTGEVATGLWQLEAQIFHRWQVQEFHCELLGVGAAERAFQLEKPIELPVQLAGPVPNPADVYLHICFFETFMSSYSAWGPWSSTWLPLSAMAQPEAHLQTWLMEEALQKWSQGSMFAPPGNTPCCTTGPSRIGTLAAALDLSPAAAWTWPLEIGQLDDARRASRLLAKYVWTARIVGSGSEQLSGSNHGDSMQESGLSGITDRYGSNIMDEPDDPDEVGGTASKEASFEEKEAAGTSELNKYLSVYDQTFDKIQIPPDVVEETQACLRLAGSELTSFCCAAWAAFIAVMGSKEAAGEAIYSTVFEAAPSLQVLFKTPRSVIALRFANALAALVNAAGKPGQLKTQVETIGFQHLDIEVSSPRVDIFREAILELFDQELGPRLTDQARFGFQLLLNYTGGALIYIRREYASRIRIIQTSWKSANKKAAGISDVAEPAEMKTPSGRLKGKSGEMGDDNDSLIGDADGEGVAITKQTDGMMVPSSFNDMFLFNAAVMGLTNHDWMTLILDQLDAIANNVANPYRLQEECDVLALVLSKYQGTFVLSEFKAVVLASLRSLVSTEWDSDHEVAWNWLWQNVERLLKQVLGKPPVHEKALSDLFMSLPEASMAAIRQEFFLHFFKVAPAGSDFFKQSSTRLYFIADKIIELTLEMYRQPRAMVEDISGLGLRHVGYSIPSELFSPFVTSAVDVFREITASETAIAGFQWSLTLVSKILVRAISEGSTVVMKAISTNDEISLKKGMALSPRGKRAQDLLNISVGAQSISPFYWSIKSGNFNSAKAILDDLLTIRADRDVYYFACDDLFTRHPDVVQFLITDVPVLLRPLFSGLVWRSRWINRGTRRVNYYVKHLVQDLEGNPNETLSWLEEHGDPDIISHPAVVFFSDILWDGISKFHFLRGRIHFLVSFIVFLVSQSVLSAVDDADRSEALRIALFSCRMFIYVFCMMKMVLDQIRMFCADCRGGYVERYCRIPIPHYLQEWQGLGGLILLWLLVIMATQEPMFWCLGGSETLFTTACAEGLARRRMYSVFSSLAMILFWGLLVNLSVFSMRISAFILVCGRVLSEVGLFLLAFVFIILASASSISALEQGGQSDEDFSGIPSGSLTLAEIALNIYSGAALNSLRSDMVLLFLVYAFCILVTIFLVSLLVAQLNQAYQHGFKDMQGFARLNRVHIIVYTLENMSSKSWTRFLESLHFDERLEFNEGDVGVAGGIQVLEPASQHPTSVESIRRYGGSTAPTMPWPEEPGDYGQEDKFEKLEKLIIRTTKNLNKGRDKQRRGGGGQSGASSMAMSEEATEDAAEAEGDELGDAEEDTDKNIQKHLEVHDATFEAYFPLDVMQEVLPLLEVQDAWHIFITQLNGRDAAGEAIYAAVFDAAPSLQSLFKTARSVMAMRFMNGLTSIVSAANNPQLLKTQVESLGFQHLDLEVTVPRVGIFREAIVELFEMELGVRFSTKAKLGLQAVLNYAGGAYIYIRREYASRIRIIQRSWKTANKSSPGEEDGEEAPQKSGDQTEEAKQEEETQPQQPETTATQEAHSKEVQGQPSSKTMASGKDGKAPVKVPTTFSEMFLFNAAVMGFAESSWMTLILDQFHNIVTNVANSYRLQEECDVLTLVLDKHEGQVHLSEFKAVMLSSLRSLVPKEWDSEHEVAWNWLWENVERMLKSHMGKPHSQEKALERFISGLSPDDVTQLRRHIYQKFFQVAPAGQDHFKQSTTRLYFIADKIFEMTMEMFHSPRMMVEDISALGLRHVGYAIPTELFAPFVSCAVEAVRMMTTDEVAEAAFRWSLTLISKILVRTILEGSTIVMKAINTNQAKALKKAVAIAPRSKRAMELLNITVGTQSISPFYWAIESGSLECARAMIQDLLTIRADRDSYYYGVDHLFTRHPEVVQRLCAIAPQLLWPLLDGLVWRSRQALGGRRRVNYYVKNLVQDLNSNFNMALEWLVERHDPKIICHPCVVIFADLLWTRLAQYNFLLSRCYFLFSLCVFIAGQAILGKTDATFEERVATFCCRIFIYLGSMCRILYSQIRLFYEDIKAGAFERIYRIPIPMYLLNPQDFGNLILLIILMLMCAQEPIFHCLSHTEEFGLFSVKCADRGHKDIYAVFSGVAMLLYWLLLINFSIFSMQISAFVLVCGRVLTEVFLFLLAAVFLLISFATAIAAMNHSLKDFSRIDKGMESLLEMTLSMYPNEALKEVLTQSVWVEICIVLFTILMSIVFLNLLVAQLNQAYSLVHEDMQGYARLTRGSIIVATVESISRKRWNGFLQSLGFDQRLEFNEGDIGLAGGIQVFEPANANPTTVETVRRFGGSTAPGVPWPEDPLDVGEEDRLEKLEKIVVKAMKTITDKKGGSMGTGFSGVSGFPSSTSGSGLSSGAGSSDGAGRSGMSVELQKPANDSPFPMMRELQNSAMAQLVLLDVASTPSQVQKAVHASLIAWREPRLATKALSQLKKQKKGAIAAQVLGAMRHLTCETSSFHFNTVISACAESGLWQLALHVLSSMRKLTAEQNIISFSSCIAACDSCSQWQCALHLLGLSSSTRLQHSIITYNSLVNACAAASKWQLALHLFWLSLELSLLPTVVSYGAAINACEKAGEWKRAFSLLHTAQTSGISPNTIMYDACISTYGKGGQWQMACLHLSRMAMAQVKRIDISFNSAISACEKNSYWKAALGVLGGMSAEDVAKDFISFDSSISACEKSGRWNESVDLLGSMRCQTVECIAPLPHPSLCFFFNQRSACLVQNVLHVLRRSIAIATKVISYNSLISSCEKGGQWDLALSVLRNLRSKYLDATAISFNSCISACEACGCWTFALRLLDDISEASLVPTGVSYGAAIGACEKGEQWNWALRFLTDWLKSRPDANEVVRLILTRAFQQRFLRGVEGVHKSALGTTPDEKTSICLCSDMAPVKTSAVQSLQLNSREWPMLTSEPEWEMVSSSAKEMAFDEFPVDETEAPSWAARLCTQKDKITKTDKKTATNQSLRDDKEVSSESCRQVTEECFEDDDDCCYPDAKQLARESHCRQTGKGGRHTMRAKGHCPVRKNSEVSVVAACGAHPQDVSQLANILRQVPVREVVKQVGGACREVKTSEARNALLGSAKVYDVTVPVTGPTDDIDVTYRVIEEVRGGANRSTRNPKCSASHTTESFQSRSKVPECAQTRKQQTCKKDIQEGMNIMGFA</sequence>
<dbReference type="GO" id="GO:0005524">
    <property type="term" value="F:ATP binding"/>
    <property type="evidence" value="ECO:0007669"/>
    <property type="project" value="UniProtKB-KW"/>
</dbReference>
<feature type="compositionally biased region" description="Polar residues" evidence="5">
    <location>
        <begin position="981"/>
        <end position="999"/>
    </location>
</feature>